<proteinExistence type="predicted"/>
<accession>A0AAV6MRA6</accession>
<dbReference type="Proteomes" id="UP000685013">
    <property type="component" value="Chromosome 12"/>
</dbReference>
<dbReference type="EMBL" id="JAGKQH010000012">
    <property type="protein sequence ID" value="KAG6585542.1"/>
    <property type="molecule type" value="Genomic_DNA"/>
</dbReference>
<keyword evidence="3" id="KW-1185">Reference proteome</keyword>
<sequence>MHIWLENLWLRSEGKRKASSAQAPRGNGDSGKEDGSLKQKKDVESESKTPFKSHKLRSSMHVEQRKAKASQPNNNTVSILMETI</sequence>
<feature type="region of interest" description="Disordered" evidence="1">
    <location>
        <begin position="14"/>
        <end position="84"/>
    </location>
</feature>
<dbReference type="AlphaFoldDB" id="A0AAV6MRA6"/>
<gene>
    <name evidence="2" type="ORF">SDJN03_18275</name>
</gene>
<reference evidence="2 3" key="1">
    <citation type="journal article" date="2021" name="Hortic Res">
        <title>The domestication of Cucurbita argyrosperma as revealed by the genome of its wild relative.</title>
        <authorList>
            <person name="Barrera-Redondo J."/>
            <person name="Sanchez-de la Vega G."/>
            <person name="Aguirre-Liguori J.A."/>
            <person name="Castellanos-Morales G."/>
            <person name="Gutierrez-Guerrero Y.T."/>
            <person name="Aguirre-Dugua X."/>
            <person name="Aguirre-Planter E."/>
            <person name="Tenaillon M.I."/>
            <person name="Lira-Saade R."/>
            <person name="Eguiarte L.E."/>
        </authorList>
    </citation>
    <scope>NUCLEOTIDE SEQUENCE [LARGE SCALE GENOMIC DNA]</scope>
    <source>
        <strain evidence="2">JBR-2021</strain>
    </source>
</reference>
<evidence type="ECO:0000313" key="2">
    <source>
        <dbReference type="EMBL" id="KAG6585542.1"/>
    </source>
</evidence>
<evidence type="ECO:0000313" key="3">
    <source>
        <dbReference type="Proteomes" id="UP000685013"/>
    </source>
</evidence>
<name>A0AAV6MRA6_9ROSI</name>
<protein>
    <submittedName>
        <fullName evidence="2">Uncharacterized protein</fullName>
    </submittedName>
</protein>
<organism evidence="2 3">
    <name type="scientific">Cucurbita argyrosperma subsp. sororia</name>
    <dbReference type="NCBI Taxonomy" id="37648"/>
    <lineage>
        <taxon>Eukaryota</taxon>
        <taxon>Viridiplantae</taxon>
        <taxon>Streptophyta</taxon>
        <taxon>Embryophyta</taxon>
        <taxon>Tracheophyta</taxon>
        <taxon>Spermatophyta</taxon>
        <taxon>Magnoliopsida</taxon>
        <taxon>eudicotyledons</taxon>
        <taxon>Gunneridae</taxon>
        <taxon>Pentapetalae</taxon>
        <taxon>rosids</taxon>
        <taxon>fabids</taxon>
        <taxon>Cucurbitales</taxon>
        <taxon>Cucurbitaceae</taxon>
        <taxon>Cucurbiteae</taxon>
        <taxon>Cucurbita</taxon>
    </lineage>
</organism>
<feature type="non-terminal residue" evidence="2">
    <location>
        <position position="1"/>
    </location>
</feature>
<evidence type="ECO:0000256" key="1">
    <source>
        <dbReference type="SAM" id="MobiDB-lite"/>
    </source>
</evidence>
<feature type="compositionally biased region" description="Basic and acidic residues" evidence="1">
    <location>
        <begin position="30"/>
        <end position="49"/>
    </location>
</feature>
<comment type="caution">
    <text evidence="2">The sequence shown here is derived from an EMBL/GenBank/DDBJ whole genome shotgun (WGS) entry which is preliminary data.</text>
</comment>